<dbReference type="AlphaFoldDB" id="A0A6V7SKJ0"/>
<feature type="compositionally biased region" description="Polar residues" evidence="2">
    <location>
        <begin position="605"/>
        <end position="614"/>
    </location>
</feature>
<dbReference type="VEuPathDB" id="PlasmoDB:PVLDE_1300330"/>
<dbReference type="InterPro" id="IPR006477">
    <property type="entry name" value="Yir_bir_cir"/>
</dbReference>
<keyword evidence="3" id="KW-1133">Transmembrane helix</keyword>
<feature type="compositionally biased region" description="Basic and acidic residues" evidence="2">
    <location>
        <begin position="399"/>
        <end position="420"/>
    </location>
</feature>
<feature type="region of interest" description="Disordered" evidence="2">
    <location>
        <begin position="593"/>
        <end position="654"/>
    </location>
</feature>
<evidence type="ECO:0000313" key="4">
    <source>
        <dbReference type="EMBL" id="CAD2099647.1"/>
    </source>
</evidence>
<reference evidence="4 5" key="1">
    <citation type="submission" date="2020-08" db="EMBL/GenBank/DDBJ databases">
        <authorList>
            <person name="Ramaprasad A."/>
        </authorList>
    </citation>
    <scope>NUCLEOTIDE SEQUENCE [LARGE SCALE GENOMIC DNA]</scope>
</reference>
<keyword evidence="1" id="KW-0175">Coiled coil</keyword>
<sequence length="831" mass="92964">MSKEVCKIFIKFDNIFKNKEPDLKKINNINGPYIRSCPYDKVSATYKCNSNLEGIYVLCIHLFKELFNLPQGKRKRENNNNQYVEYIMMWLCYRLFQTKSYNSPTLIDFYNNHLMKSYLKYGYDDLIKKKDNLKDANLYYMSRFYQLFNEICHVILKHSNNNINAKEIKKDSVRLYNNYKSLYDYINECDSYLNLLNNLKTQHENLKNSLITNKRNRLYVSVISVNLKNLPHTRQANKISPLGFNCPKCKKVHSKIEEINPKSTPILPKSKSAGSSSRPQQLQKQAQQQKPEASPAKPAAPSEKSSTPTTTKLPSGSSPGPTTAIQKGSLDSQDLSKQENTLKSSDSDKHYTASDIGKQGGGILDKPEQPQDGKQQISSHKKGNLSSGAEHSDSLGNGDPKHPKNELEKQPSQSETKEPLPPEVSQQTQPHSVQPEPQNISESNKSQKEGSSHSNGQDASKIEPKSLGGENGNGNDGSKEPGTPSGEAGDPPSEPHVPSQDGKPDITNPLDKEGTSSTSGGSFGFESSFLGFLLNGTKFYNKMSQFIKDNHQKFKDAKDQINDVYNDAVNNLKSAYNASSIYFNGIINNIASQLNQDDTPKPGNSGDNSPQSNDKSQKSEDPLQLPPKDPEPNPASGSPEQKQSSYQSQSITQQPADVPVQVNQPNHKTVAQFVNSLSSNPILKKPWNIFPTTWNGSGDCKPEIKFMNATLVCCTSEQCSITGISITLVLIPIILLIVYKYLSSGWRKEMKRKKNMKKVVNSIGGKRPVQIIINESSQKKKIKKSINSVYGKKHPLLNIYKLMQADPVPFINLLFLLIFFVYKRKHNSLEV</sequence>
<feature type="coiled-coil region" evidence="1">
    <location>
        <begin position="189"/>
        <end position="216"/>
    </location>
</feature>
<dbReference type="EMBL" id="LR865375">
    <property type="protein sequence ID" value="CAD2099647.1"/>
    <property type="molecule type" value="Genomic_DNA"/>
</dbReference>
<accession>A0A6V7SKJ0</accession>
<keyword evidence="3" id="KW-0812">Transmembrane</keyword>
<gene>
    <name evidence="4" type="ORF">PVLDE_1300330</name>
</gene>
<feature type="compositionally biased region" description="Low complexity" evidence="2">
    <location>
        <begin position="638"/>
        <end position="654"/>
    </location>
</feature>
<feature type="compositionally biased region" description="Low complexity" evidence="2">
    <location>
        <begin position="279"/>
        <end position="324"/>
    </location>
</feature>
<keyword evidence="3" id="KW-0472">Membrane</keyword>
<evidence type="ECO:0000313" key="5">
    <source>
        <dbReference type="Proteomes" id="UP000515308"/>
    </source>
</evidence>
<name>A0A6V7SKJ0_PLAVN</name>
<feature type="region of interest" description="Disordered" evidence="2">
    <location>
        <begin position="257"/>
        <end position="521"/>
    </location>
</feature>
<evidence type="ECO:0000256" key="3">
    <source>
        <dbReference type="SAM" id="Phobius"/>
    </source>
</evidence>
<proteinExistence type="predicted"/>
<feature type="transmembrane region" description="Helical" evidence="3">
    <location>
        <begin position="721"/>
        <end position="742"/>
    </location>
</feature>
<feature type="compositionally biased region" description="Polar residues" evidence="2">
    <location>
        <begin position="424"/>
        <end position="444"/>
    </location>
</feature>
<evidence type="ECO:0000256" key="2">
    <source>
        <dbReference type="SAM" id="MobiDB-lite"/>
    </source>
</evidence>
<feature type="compositionally biased region" description="Polar residues" evidence="2">
    <location>
        <begin position="372"/>
        <end position="389"/>
    </location>
</feature>
<evidence type="ECO:0000256" key="1">
    <source>
        <dbReference type="SAM" id="Coils"/>
    </source>
</evidence>
<feature type="compositionally biased region" description="Polar residues" evidence="2">
    <location>
        <begin position="325"/>
        <end position="344"/>
    </location>
</feature>
<dbReference type="Proteomes" id="UP000515308">
    <property type="component" value="Chromosome PVLDE_13"/>
</dbReference>
<feature type="transmembrane region" description="Helical" evidence="3">
    <location>
        <begin position="802"/>
        <end position="822"/>
    </location>
</feature>
<organism evidence="4 5">
    <name type="scientific">Plasmodium vinckei lentum</name>
    <dbReference type="NCBI Taxonomy" id="138297"/>
    <lineage>
        <taxon>Eukaryota</taxon>
        <taxon>Sar</taxon>
        <taxon>Alveolata</taxon>
        <taxon>Apicomplexa</taxon>
        <taxon>Aconoidasida</taxon>
        <taxon>Haemosporida</taxon>
        <taxon>Plasmodiidae</taxon>
        <taxon>Plasmodium</taxon>
        <taxon>Plasmodium (Vinckeia)</taxon>
    </lineage>
</organism>
<dbReference type="Pfam" id="PF06022">
    <property type="entry name" value="Cir_Bir_Yir"/>
    <property type="match status" value="1"/>
</dbReference>
<protein>
    <submittedName>
        <fullName evidence="4">PIR protein CIR protein</fullName>
    </submittedName>
</protein>